<accession>A0A2W4QTY6</accession>
<dbReference type="Gene3D" id="3.40.50.1010">
    <property type="entry name" value="5'-nuclease"/>
    <property type="match status" value="1"/>
</dbReference>
<evidence type="ECO:0000259" key="1">
    <source>
        <dbReference type="Pfam" id="PF13470"/>
    </source>
</evidence>
<protein>
    <submittedName>
        <fullName evidence="2">Putative toxin-antitoxin system toxin component, PIN family</fullName>
    </submittedName>
</protein>
<dbReference type="InterPro" id="IPR002716">
    <property type="entry name" value="PIN_dom"/>
</dbReference>
<evidence type="ECO:0000313" key="2">
    <source>
        <dbReference type="EMBL" id="PZN75332.1"/>
    </source>
</evidence>
<feature type="domain" description="PIN" evidence="1">
    <location>
        <begin position="2"/>
        <end position="115"/>
    </location>
</feature>
<dbReference type="SUPFAM" id="SSF88723">
    <property type="entry name" value="PIN domain-like"/>
    <property type="match status" value="1"/>
</dbReference>
<dbReference type="PANTHER" id="PTHR34610">
    <property type="entry name" value="SSL7007 PROTEIN"/>
    <property type="match status" value="1"/>
</dbReference>
<evidence type="ECO:0000313" key="3">
    <source>
        <dbReference type="Proteomes" id="UP000249396"/>
    </source>
</evidence>
<organism evidence="2 3">
    <name type="scientific">Candidatus Methylumidiphilus alinenensis</name>
    <dbReference type="NCBI Taxonomy" id="2202197"/>
    <lineage>
        <taxon>Bacteria</taxon>
        <taxon>Pseudomonadati</taxon>
        <taxon>Pseudomonadota</taxon>
        <taxon>Gammaproteobacteria</taxon>
        <taxon>Methylococcales</taxon>
        <taxon>Candidatus Methylumidiphilus</taxon>
    </lineage>
</organism>
<dbReference type="Pfam" id="PF13470">
    <property type="entry name" value="PIN_3"/>
    <property type="match status" value="1"/>
</dbReference>
<dbReference type="AlphaFoldDB" id="A0A2W4QTY6"/>
<comment type="caution">
    <text evidence="2">The sequence shown here is derived from an EMBL/GenBank/DDBJ whole genome shotgun (WGS) entry which is preliminary data.</text>
</comment>
<dbReference type="InterPro" id="IPR002850">
    <property type="entry name" value="PIN_toxin-like"/>
</dbReference>
<dbReference type="PANTHER" id="PTHR34610:SF3">
    <property type="entry name" value="SSL7007 PROTEIN"/>
    <property type="match status" value="1"/>
</dbReference>
<dbReference type="InterPro" id="IPR029060">
    <property type="entry name" value="PIN-like_dom_sf"/>
</dbReference>
<sequence>MRYVLDTDVIVAAMRSPSGASAALLLAALDRRFTLVANVPLIVEYEASCSREEHCLAAGLSTVEVQQFLDGLAALAEPVETHFLWRPRLRDPADEMVLEAAVNGQANAIVTFNQRDYGSTPKDFGIEVLLPCDALKRLL</sequence>
<reference evidence="2 3" key="1">
    <citation type="journal article" date="2018" name="Aquat. Microb. Ecol.">
        <title>Gammaproteobacterial methanotrophs dominate.</title>
        <authorList>
            <person name="Rissanen A.J."/>
            <person name="Saarenheimo J."/>
            <person name="Tiirola M."/>
            <person name="Peura S."/>
            <person name="Aalto S.L."/>
            <person name="Karvinen A."/>
            <person name="Nykanen H."/>
        </authorList>
    </citation>
    <scope>NUCLEOTIDE SEQUENCE [LARGE SCALE GENOMIC DNA]</scope>
    <source>
        <strain evidence="2">AMbin10</strain>
    </source>
</reference>
<dbReference type="EMBL" id="QJPH01000389">
    <property type="protein sequence ID" value="PZN75332.1"/>
    <property type="molecule type" value="Genomic_DNA"/>
</dbReference>
<gene>
    <name evidence="2" type="ORF">DM484_19065</name>
</gene>
<name>A0A2W4QTY6_9GAMM</name>
<dbReference type="Proteomes" id="UP000249396">
    <property type="component" value="Unassembled WGS sequence"/>
</dbReference>
<dbReference type="NCBIfam" id="TIGR00305">
    <property type="entry name" value="putative toxin-antitoxin system toxin component, PIN family"/>
    <property type="match status" value="1"/>
</dbReference>
<proteinExistence type="predicted"/>